<reference evidence="2 3" key="1">
    <citation type="submission" date="2024-10" db="EMBL/GenBank/DDBJ databases">
        <title>The Natural Products Discovery Center: Release of the First 8490 Sequenced Strains for Exploring Actinobacteria Biosynthetic Diversity.</title>
        <authorList>
            <person name="Kalkreuter E."/>
            <person name="Kautsar S.A."/>
            <person name="Yang D."/>
            <person name="Bader C.D."/>
            <person name="Teijaro C.N."/>
            <person name="Fluegel L."/>
            <person name="Davis C.M."/>
            <person name="Simpson J.R."/>
            <person name="Lauterbach L."/>
            <person name="Steele A.D."/>
            <person name="Gui C."/>
            <person name="Meng S."/>
            <person name="Li G."/>
            <person name="Viehrig K."/>
            <person name="Ye F."/>
            <person name="Su P."/>
            <person name="Kiefer A.F."/>
            <person name="Nichols A."/>
            <person name="Cepeda A.J."/>
            <person name="Yan W."/>
            <person name="Fan B."/>
            <person name="Jiang Y."/>
            <person name="Adhikari A."/>
            <person name="Zheng C.-J."/>
            <person name="Schuster L."/>
            <person name="Cowan T.M."/>
            <person name="Smanski M.J."/>
            <person name="Chevrette M.G."/>
            <person name="De Carvalho L.P.S."/>
            <person name="Shen B."/>
        </authorList>
    </citation>
    <scope>NUCLEOTIDE SEQUENCE [LARGE SCALE GENOMIC DNA]</scope>
    <source>
        <strain evidence="2 3">NPDC001281</strain>
    </source>
</reference>
<feature type="transmembrane region" description="Helical" evidence="1">
    <location>
        <begin position="369"/>
        <end position="391"/>
    </location>
</feature>
<evidence type="ECO:0000313" key="3">
    <source>
        <dbReference type="Proteomes" id="UP001602119"/>
    </source>
</evidence>
<evidence type="ECO:0008006" key="4">
    <source>
        <dbReference type="Google" id="ProtNLM"/>
    </source>
</evidence>
<keyword evidence="3" id="KW-1185">Reference proteome</keyword>
<protein>
    <recommendedName>
        <fullName evidence="4">CorA-like Mg2+ transporter protein</fullName>
    </recommendedName>
</protein>
<feature type="transmembrane region" description="Helical" evidence="1">
    <location>
        <begin position="338"/>
        <end position="363"/>
    </location>
</feature>
<dbReference type="RefSeq" id="WP_387346411.1">
    <property type="nucleotide sequence ID" value="NZ_JBIAXI010000026.1"/>
</dbReference>
<keyword evidence="1" id="KW-1133">Transmembrane helix</keyword>
<dbReference type="Proteomes" id="UP001602119">
    <property type="component" value="Unassembled WGS sequence"/>
</dbReference>
<name>A0ABW6VFY1_MICFU</name>
<gene>
    <name evidence="2" type="ORF">ACFY05_34320</name>
</gene>
<sequence length="404" mass="45619">MNRLERQILIAVYPARFPATPTWESGPLILQHGHVRSTAKARSEYYSAKAASVLYGDAEHPQRWHDATRRTVGNVEVIGVEALQARFSDTGGLVAIHLRPRRGTLVPIVRRLAGRRDAPPIGFDPQVLLGGQALIEPDARPFTVSFVTATRQGLPRLYLQPRYWRWSATNQWLWALGSRSTFADYPPDPRNLEPHDDEVIRLSSDWHAVVLRDGMGAVGIRPDQGSEDPFFGYAEVYLRSIYLDAILLGLLQQQEITRLEERAVGALDSSVKTAMADLERQVSSFRRHLWAQHLTPHGVPNRLLSAYQRQHMLPGRYEQILSDISDFNRLTRDEESRYVNSAIVVFTLVTVPAGIALALLQVMETDNPWLYFAVAVVCVIFTGLLLLTRSARTALQALRRRFTL</sequence>
<evidence type="ECO:0000313" key="2">
    <source>
        <dbReference type="EMBL" id="MFF4777913.1"/>
    </source>
</evidence>
<proteinExistence type="predicted"/>
<dbReference type="EMBL" id="JBIAXI010000026">
    <property type="protein sequence ID" value="MFF4777913.1"/>
    <property type="molecule type" value="Genomic_DNA"/>
</dbReference>
<accession>A0ABW6VFY1</accession>
<evidence type="ECO:0000256" key="1">
    <source>
        <dbReference type="SAM" id="Phobius"/>
    </source>
</evidence>
<keyword evidence="1" id="KW-0472">Membrane</keyword>
<comment type="caution">
    <text evidence="2">The sequence shown here is derived from an EMBL/GenBank/DDBJ whole genome shotgun (WGS) entry which is preliminary data.</text>
</comment>
<keyword evidence="1" id="KW-0812">Transmembrane</keyword>
<organism evidence="2 3">
    <name type="scientific">Microtetraspora fusca</name>
    <dbReference type="NCBI Taxonomy" id="1997"/>
    <lineage>
        <taxon>Bacteria</taxon>
        <taxon>Bacillati</taxon>
        <taxon>Actinomycetota</taxon>
        <taxon>Actinomycetes</taxon>
        <taxon>Streptosporangiales</taxon>
        <taxon>Streptosporangiaceae</taxon>
        <taxon>Microtetraspora</taxon>
    </lineage>
</organism>